<protein>
    <submittedName>
        <fullName evidence="1">Uncharacterized protein</fullName>
    </submittedName>
</protein>
<keyword evidence="2" id="KW-1185">Reference proteome</keyword>
<dbReference type="AlphaFoldDB" id="A0A6A6LKY3"/>
<name>A0A6A6LKY3_HEVBR</name>
<comment type="caution">
    <text evidence="1">The sequence shown here is derived from an EMBL/GenBank/DDBJ whole genome shotgun (WGS) entry which is preliminary data.</text>
</comment>
<gene>
    <name evidence="1" type="ORF">GH714_020770</name>
</gene>
<organism evidence="1 2">
    <name type="scientific">Hevea brasiliensis</name>
    <name type="common">Para rubber tree</name>
    <name type="synonym">Siphonia brasiliensis</name>
    <dbReference type="NCBI Taxonomy" id="3981"/>
    <lineage>
        <taxon>Eukaryota</taxon>
        <taxon>Viridiplantae</taxon>
        <taxon>Streptophyta</taxon>
        <taxon>Embryophyta</taxon>
        <taxon>Tracheophyta</taxon>
        <taxon>Spermatophyta</taxon>
        <taxon>Magnoliopsida</taxon>
        <taxon>eudicotyledons</taxon>
        <taxon>Gunneridae</taxon>
        <taxon>Pentapetalae</taxon>
        <taxon>rosids</taxon>
        <taxon>fabids</taxon>
        <taxon>Malpighiales</taxon>
        <taxon>Euphorbiaceae</taxon>
        <taxon>Crotonoideae</taxon>
        <taxon>Micrandreae</taxon>
        <taxon>Hevea</taxon>
    </lineage>
</organism>
<reference evidence="1 2" key="1">
    <citation type="journal article" date="2020" name="Mol. Plant">
        <title>The Chromosome-Based Rubber Tree Genome Provides New Insights into Spurge Genome Evolution and Rubber Biosynthesis.</title>
        <authorList>
            <person name="Liu J."/>
            <person name="Shi C."/>
            <person name="Shi C.C."/>
            <person name="Li W."/>
            <person name="Zhang Q.J."/>
            <person name="Zhang Y."/>
            <person name="Li K."/>
            <person name="Lu H.F."/>
            <person name="Shi C."/>
            <person name="Zhu S.T."/>
            <person name="Xiao Z.Y."/>
            <person name="Nan H."/>
            <person name="Yue Y."/>
            <person name="Zhu X.G."/>
            <person name="Wu Y."/>
            <person name="Hong X.N."/>
            <person name="Fan G.Y."/>
            <person name="Tong Y."/>
            <person name="Zhang D."/>
            <person name="Mao C.L."/>
            <person name="Liu Y.L."/>
            <person name="Hao S.J."/>
            <person name="Liu W.Q."/>
            <person name="Lv M.Q."/>
            <person name="Zhang H.B."/>
            <person name="Liu Y."/>
            <person name="Hu-Tang G.R."/>
            <person name="Wang J.P."/>
            <person name="Wang J.H."/>
            <person name="Sun Y.H."/>
            <person name="Ni S.B."/>
            <person name="Chen W.B."/>
            <person name="Zhang X.C."/>
            <person name="Jiao Y.N."/>
            <person name="Eichler E.E."/>
            <person name="Li G.H."/>
            <person name="Liu X."/>
            <person name="Gao L.Z."/>
        </authorList>
    </citation>
    <scope>NUCLEOTIDE SEQUENCE [LARGE SCALE GENOMIC DNA]</scope>
    <source>
        <strain evidence="2">cv. GT1</strain>
        <tissue evidence="1">Leaf</tissue>
    </source>
</reference>
<dbReference type="Proteomes" id="UP000467840">
    <property type="component" value="Chromosome 4"/>
</dbReference>
<sequence>MLEIPTLLPHNHKELVLPLGEKVAQMDDVFVLIGGDLNSSLAWNFVLGTKVARLLKVLELIQMPAVLRMREMPFSSLNKASPTLQTDWCLGLEKTVVHESAVATEMGML</sequence>
<evidence type="ECO:0000313" key="1">
    <source>
        <dbReference type="EMBL" id="KAF2301197.1"/>
    </source>
</evidence>
<proteinExistence type="predicted"/>
<evidence type="ECO:0000313" key="2">
    <source>
        <dbReference type="Proteomes" id="UP000467840"/>
    </source>
</evidence>
<dbReference type="EMBL" id="JAAGAX010000010">
    <property type="protein sequence ID" value="KAF2301197.1"/>
    <property type="molecule type" value="Genomic_DNA"/>
</dbReference>
<accession>A0A6A6LKY3</accession>